<dbReference type="AlphaFoldDB" id="A0A165ELU2"/>
<dbReference type="InParanoid" id="A0A165ELU2"/>
<dbReference type="Proteomes" id="UP000076842">
    <property type="component" value="Unassembled WGS sequence"/>
</dbReference>
<sequence>MDEDGLEGIELAELFVRDHVKEVVIGEVLDKERTPKGKGKEVDTGKNDDKLKRGDPRQLSTSGKKVDAGNVSSPSADQASAQSDADDHGGKIVHPANTFAQCDGKNALSVSDLAFQKAVLLQQYLDATEKGHISESEQALELLYAEEGRSHGHLLACPSLSTIQEGSDEGDDLGDGVPVAGISPTAVKTQLRRRVRSHDAAFKQRNDGSDDLDTAVTTALESLPFGPNSRAGYDGVKNGWGQVVQGFAVVSTFFDGNSAVAEYDWFSWTGFKIAEGFGVLLLWMELALLGTWTVVKWNPRTFIVLSIVGIYCRAKHIPLDEVVAGIIEDLAMKGKIVLGRA</sequence>
<gene>
    <name evidence="2" type="ORF">CALCODRAFT_485058</name>
</gene>
<evidence type="ECO:0000313" key="3">
    <source>
        <dbReference type="Proteomes" id="UP000076842"/>
    </source>
</evidence>
<feature type="compositionally biased region" description="Low complexity" evidence="1">
    <location>
        <begin position="72"/>
        <end position="83"/>
    </location>
</feature>
<feature type="compositionally biased region" description="Basic and acidic residues" evidence="1">
    <location>
        <begin position="26"/>
        <end position="56"/>
    </location>
</feature>
<name>A0A165ELU2_9BASI</name>
<dbReference type="EMBL" id="KV424001">
    <property type="protein sequence ID" value="KZT55124.1"/>
    <property type="molecule type" value="Genomic_DNA"/>
</dbReference>
<evidence type="ECO:0000256" key="1">
    <source>
        <dbReference type="SAM" id="MobiDB-lite"/>
    </source>
</evidence>
<keyword evidence="3" id="KW-1185">Reference proteome</keyword>
<evidence type="ECO:0000313" key="2">
    <source>
        <dbReference type="EMBL" id="KZT55124.1"/>
    </source>
</evidence>
<protein>
    <submittedName>
        <fullName evidence="2">Uncharacterized protein</fullName>
    </submittedName>
</protein>
<dbReference type="OrthoDB" id="3409573at2759"/>
<organism evidence="2 3">
    <name type="scientific">Calocera cornea HHB12733</name>
    <dbReference type="NCBI Taxonomy" id="1353952"/>
    <lineage>
        <taxon>Eukaryota</taxon>
        <taxon>Fungi</taxon>
        <taxon>Dikarya</taxon>
        <taxon>Basidiomycota</taxon>
        <taxon>Agaricomycotina</taxon>
        <taxon>Dacrymycetes</taxon>
        <taxon>Dacrymycetales</taxon>
        <taxon>Dacrymycetaceae</taxon>
        <taxon>Calocera</taxon>
    </lineage>
</organism>
<feature type="region of interest" description="Disordered" evidence="1">
    <location>
        <begin position="26"/>
        <end position="92"/>
    </location>
</feature>
<accession>A0A165ELU2</accession>
<reference evidence="2 3" key="1">
    <citation type="journal article" date="2016" name="Mol. Biol. Evol.">
        <title>Comparative Genomics of Early-Diverging Mushroom-Forming Fungi Provides Insights into the Origins of Lignocellulose Decay Capabilities.</title>
        <authorList>
            <person name="Nagy L.G."/>
            <person name="Riley R."/>
            <person name="Tritt A."/>
            <person name="Adam C."/>
            <person name="Daum C."/>
            <person name="Floudas D."/>
            <person name="Sun H."/>
            <person name="Yadav J.S."/>
            <person name="Pangilinan J."/>
            <person name="Larsson K.H."/>
            <person name="Matsuura K."/>
            <person name="Barry K."/>
            <person name="Labutti K."/>
            <person name="Kuo R."/>
            <person name="Ohm R.A."/>
            <person name="Bhattacharya S.S."/>
            <person name="Shirouzu T."/>
            <person name="Yoshinaga Y."/>
            <person name="Martin F.M."/>
            <person name="Grigoriev I.V."/>
            <person name="Hibbett D.S."/>
        </authorList>
    </citation>
    <scope>NUCLEOTIDE SEQUENCE [LARGE SCALE GENOMIC DNA]</scope>
    <source>
        <strain evidence="2 3">HHB12733</strain>
    </source>
</reference>
<proteinExistence type="predicted"/>